<evidence type="ECO:0000313" key="2">
    <source>
        <dbReference type="Proteomes" id="UP000253436"/>
    </source>
</evidence>
<dbReference type="EMBL" id="QPJO01000007">
    <property type="protein sequence ID" value="RCW89836.1"/>
    <property type="molecule type" value="Genomic_DNA"/>
</dbReference>
<evidence type="ECO:0000313" key="1">
    <source>
        <dbReference type="EMBL" id="RCW89836.1"/>
    </source>
</evidence>
<comment type="caution">
    <text evidence="1">The sequence shown here is derived from an EMBL/GenBank/DDBJ whole genome shotgun (WGS) entry which is preliminary data.</text>
</comment>
<dbReference type="Proteomes" id="UP000253436">
    <property type="component" value="Unassembled WGS sequence"/>
</dbReference>
<reference evidence="1 2" key="1">
    <citation type="submission" date="2018-07" db="EMBL/GenBank/DDBJ databases">
        <title>Genomic Encyclopedia of Type Strains, Phase III (KMG-III): the genomes of soil and plant-associated and newly described type strains.</title>
        <authorList>
            <person name="Whitman W."/>
        </authorList>
    </citation>
    <scope>NUCLEOTIDE SEQUENCE [LARGE SCALE GENOMIC DNA]</scope>
    <source>
        <strain evidence="1 2">CECT 7958</strain>
    </source>
</reference>
<organism evidence="1 2">
    <name type="scientific">Winogradskyella arenosi</name>
    <dbReference type="NCBI Taxonomy" id="533325"/>
    <lineage>
        <taxon>Bacteria</taxon>
        <taxon>Pseudomonadati</taxon>
        <taxon>Bacteroidota</taxon>
        <taxon>Flavobacteriia</taxon>
        <taxon>Flavobacteriales</taxon>
        <taxon>Flavobacteriaceae</taxon>
        <taxon>Winogradskyella</taxon>
    </lineage>
</organism>
<protein>
    <submittedName>
        <fullName evidence="1">Uncharacterized protein</fullName>
    </submittedName>
</protein>
<dbReference type="RefSeq" id="WP_114310973.1">
    <property type="nucleotide sequence ID" value="NZ_QPJO01000007.1"/>
</dbReference>
<name>A0A368ZAM3_9FLAO</name>
<proteinExistence type="predicted"/>
<gene>
    <name evidence="1" type="ORF">DFQ08_10716</name>
</gene>
<sequence length="163" mass="19176">MNPKVNPFRNFLQVFYDKIKGVKYGKKTVVELELNNDTTIERITTIIAEIDNRCVINFYDAFYELQPNQKPTTRGDSGAFTEVRKYGTDFKVRLGNHGGFKLNGKWIELSEQELIDRIYKSRMYNAGKMTLESRPIRKQWRKVENGKALYEFHHDISDKKNLC</sequence>
<accession>A0A368ZAM3</accession>
<dbReference type="AlphaFoldDB" id="A0A368ZAM3"/>
<keyword evidence="2" id="KW-1185">Reference proteome</keyword>